<keyword evidence="1" id="KW-1133">Transmembrane helix</keyword>
<organism evidence="2 3">
    <name type="scientific">Streptomyces phage Zuko</name>
    <dbReference type="NCBI Taxonomy" id="2601695"/>
    <lineage>
        <taxon>Viruses</taxon>
        <taxon>Duplodnaviria</taxon>
        <taxon>Heunggongvirae</taxon>
        <taxon>Uroviricota</taxon>
        <taxon>Caudoviricetes</taxon>
        <taxon>Zukovirus</taxon>
        <taxon>Zukovirus zuko</taxon>
    </lineage>
</organism>
<feature type="transmembrane region" description="Helical" evidence="1">
    <location>
        <begin position="21"/>
        <end position="41"/>
    </location>
</feature>
<keyword evidence="1" id="KW-0812">Transmembrane</keyword>
<name>A0A5J6D726_9CAUD</name>
<proteinExistence type="predicted"/>
<evidence type="ECO:0000313" key="3">
    <source>
        <dbReference type="Proteomes" id="UP000327392"/>
    </source>
</evidence>
<gene>
    <name evidence="2" type="primary">62</name>
    <name evidence="2" type="ORF">SEA_ZUKO_62</name>
</gene>
<dbReference type="GeneID" id="77931416"/>
<reference evidence="2 3" key="1">
    <citation type="submission" date="2019-07" db="EMBL/GenBank/DDBJ databases">
        <authorList>
            <person name="Mandava P."/>
            <person name="Ferry J.C."/>
            <person name="Fallon S.M."/>
            <person name="Hajdenberg M."/>
            <person name="Sharma E."/>
            <person name="Shaffer C.D."/>
            <person name="Weston-Hafer K.A."/>
            <person name="Garlena R.A."/>
            <person name="Russell D.A."/>
            <person name="Pope W.H."/>
            <person name="Jacobs-Sera D."/>
            <person name="Hatfull G.F."/>
        </authorList>
    </citation>
    <scope>NUCLEOTIDE SEQUENCE [LARGE SCALE GENOMIC DNA]</scope>
</reference>
<keyword evidence="3" id="KW-1185">Reference proteome</keyword>
<dbReference type="RefSeq" id="YP_010655553.1">
    <property type="nucleotide sequence ID" value="NC_070829.1"/>
</dbReference>
<dbReference type="Proteomes" id="UP000327392">
    <property type="component" value="Segment"/>
</dbReference>
<sequence>MDKDEYRRLSEHYDRRIQQCILAGGLVFVVGMLAVVLMAMAGI</sequence>
<evidence type="ECO:0000256" key="1">
    <source>
        <dbReference type="SAM" id="Phobius"/>
    </source>
</evidence>
<accession>A0A5J6D726</accession>
<keyword evidence="1" id="KW-0472">Membrane</keyword>
<protein>
    <submittedName>
        <fullName evidence="2">Membrane protein</fullName>
    </submittedName>
</protein>
<dbReference type="KEGG" id="vg:77931416"/>
<evidence type="ECO:0000313" key="2">
    <source>
        <dbReference type="EMBL" id="QEQ93640.1"/>
    </source>
</evidence>
<dbReference type="EMBL" id="MN204493">
    <property type="protein sequence ID" value="QEQ93640.1"/>
    <property type="molecule type" value="Genomic_DNA"/>
</dbReference>